<feature type="coiled-coil region" evidence="2">
    <location>
        <begin position="153"/>
        <end position="216"/>
    </location>
</feature>
<keyword evidence="2" id="KW-0175">Coiled coil</keyword>
<comment type="caution">
    <text evidence="5">The sequence shown here is derived from an EMBL/GenBank/DDBJ whole genome shotgun (WGS) entry which is preliminary data.</text>
</comment>
<dbReference type="AlphaFoldDB" id="A0A250WYR5"/>
<reference evidence="5 6" key="1">
    <citation type="submission" date="2017-08" db="EMBL/GenBank/DDBJ databases">
        <title>Acidophilic green algal genome provides insights into adaptation to an acidic environment.</title>
        <authorList>
            <person name="Hirooka S."/>
            <person name="Hirose Y."/>
            <person name="Kanesaki Y."/>
            <person name="Higuchi S."/>
            <person name="Fujiwara T."/>
            <person name="Onuma R."/>
            <person name="Era A."/>
            <person name="Ohbayashi R."/>
            <person name="Uzuka A."/>
            <person name="Nozaki H."/>
            <person name="Yoshikawa H."/>
            <person name="Miyagishima S.Y."/>
        </authorList>
    </citation>
    <scope>NUCLEOTIDE SEQUENCE [LARGE SCALE GENOMIC DNA]</scope>
    <source>
        <strain evidence="5 6">NIES-2499</strain>
    </source>
</reference>
<protein>
    <recommendedName>
        <fullName evidence="4">EF-hand domain-containing protein</fullName>
    </recommendedName>
</protein>
<evidence type="ECO:0000256" key="1">
    <source>
        <dbReference type="ARBA" id="ARBA00022837"/>
    </source>
</evidence>
<name>A0A250WYR5_9CHLO</name>
<dbReference type="GO" id="GO:0005509">
    <property type="term" value="F:calcium ion binding"/>
    <property type="evidence" value="ECO:0007669"/>
    <property type="project" value="InterPro"/>
</dbReference>
<dbReference type="InterPro" id="IPR002048">
    <property type="entry name" value="EF_hand_dom"/>
</dbReference>
<dbReference type="PROSITE" id="PS50222">
    <property type="entry name" value="EF_HAND_2"/>
    <property type="match status" value="1"/>
</dbReference>
<dbReference type="SMART" id="SM00054">
    <property type="entry name" value="EFh"/>
    <property type="match status" value="1"/>
</dbReference>
<feature type="domain" description="EF-hand" evidence="4">
    <location>
        <begin position="271"/>
        <end position="306"/>
    </location>
</feature>
<organism evidence="5 6">
    <name type="scientific">Chlamydomonas eustigma</name>
    <dbReference type="NCBI Taxonomy" id="1157962"/>
    <lineage>
        <taxon>Eukaryota</taxon>
        <taxon>Viridiplantae</taxon>
        <taxon>Chlorophyta</taxon>
        <taxon>core chlorophytes</taxon>
        <taxon>Chlorophyceae</taxon>
        <taxon>CS clade</taxon>
        <taxon>Chlamydomonadales</taxon>
        <taxon>Chlamydomonadaceae</taxon>
        <taxon>Chlamydomonas</taxon>
    </lineage>
</organism>
<evidence type="ECO:0000256" key="3">
    <source>
        <dbReference type="SAM" id="MobiDB-lite"/>
    </source>
</evidence>
<feature type="coiled-coil region" evidence="2">
    <location>
        <begin position="35"/>
        <end position="123"/>
    </location>
</feature>
<dbReference type="OrthoDB" id="26525at2759"/>
<evidence type="ECO:0000313" key="5">
    <source>
        <dbReference type="EMBL" id="GAX75926.1"/>
    </source>
</evidence>
<dbReference type="PROSITE" id="PS00018">
    <property type="entry name" value="EF_HAND_1"/>
    <property type="match status" value="1"/>
</dbReference>
<dbReference type="PANTHER" id="PTHR37473:SF1">
    <property type="entry name" value="EF-HAND DOMAIN-CONTAINING PROTEIN"/>
    <property type="match status" value="1"/>
</dbReference>
<dbReference type="InterPro" id="IPR011992">
    <property type="entry name" value="EF-hand-dom_pair"/>
</dbReference>
<dbReference type="PANTHER" id="PTHR37473">
    <property type="entry name" value="EF-HAND DOMAIN-CONTAINING PROTEIN"/>
    <property type="match status" value="1"/>
</dbReference>
<sequence length="338" mass="38867">MAASTTQAPATRDEEGEGDLYSELATNILLEKRARKLAEDDALRLYNRVRQLEKEEDKAQRRIQETRKKAKEIVKLRERNELVRQEKELRMRQLQELVEQQRLENARLKEENLRNKIEQENKIYSDKVTVVQQTKEERAEYDRLLAESKLLSRKEALEQKEFIRRQQEDARKKIEQLKISRLQMAQEEYERRLKEEMDAKLQKEKEIEQLAQLELELIGRLRTKQTEQQKAFQQLEAVLSLGASGSGKQPASKLHPSAPAAPSTPPQSGEPSEEDVARAFSVYDVDGTGEVSTQDLQGLMQDLGVPLNATQLSQAVSQLDPASAGKVTFGDFLLWWKG</sequence>
<dbReference type="EMBL" id="BEGY01000014">
    <property type="protein sequence ID" value="GAX75926.1"/>
    <property type="molecule type" value="Genomic_DNA"/>
</dbReference>
<proteinExistence type="predicted"/>
<keyword evidence="6" id="KW-1185">Reference proteome</keyword>
<dbReference type="InterPro" id="IPR018247">
    <property type="entry name" value="EF_Hand_1_Ca_BS"/>
</dbReference>
<evidence type="ECO:0000313" key="6">
    <source>
        <dbReference type="Proteomes" id="UP000232323"/>
    </source>
</evidence>
<dbReference type="Gene3D" id="1.10.238.10">
    <property type="entry name" value="EF-hand"/>
    <property type="match status" value="1"/>
</dbReference>
<accession>A0A250WYR5</accession>
<dbReference type="SUPFAM" id="SSF47473">
    <property type="entry name" value="EF-hand"/>
    <property type="match status" value="1"/>
</dbReference>
<evidence type="ECO:0000259" key="4">
    <source>
        <dbReference type="PROSITE" id="PS50222"/>
    </source>
</evidence>
<dbReference type="Proteomes" id="UP000232323">
    <property type="component" value="Unassembled WGS sequence"/>
</dbReference>
<dbReference type="STRING" id="1157962.A0A250WYR5"/>
<gene>
    <name evidence="5" type="ORF">CEUSTIGMA_g3369.t1</name>
</gene>
<keyword evidence="1" id="KW-0106">Calcium</keyword>
<evidence type="ECO:0000256" key="2">
    <source>
        <dbReference type="SAM" id="Coils"/>
    </source>
</evidence>
<feature type="region of interest" description="Disordered" evidence="3">
    <location>
        <begin position="243"/>
        <end position="275"/>
    </location>
</feature>